<protein>
    <submittedName>
        <fullName evidence="2">GNAT family N-acetyltransferase</fullName>
    </submittedName>
</protein>
<dbReference type="SUPFAM" id="SSF55729">
    <property type="entry name" value="Acyl-CoA N-acyltransferases (Nat)"/>
    <property type="match status" value="1"/>
</dbReference>
<dbReference type="PANTHER" id="PTHR43415:SF3">
    <property type="entry name" value="GNAT-FAMILY ACETYLTRANSFERASE"/>
    <property type="match status" value="1"/>
</dbReference>
<dbReference type="AlphaFoldDB" id="A0A927W6N9"/>
<dbReference type="Gene3D" id="3.40.630.30">
    <property type="match status" value="1"/>
</dbReference>
<proteinExistence type="predicted"/>
<dbReference type="GO" id="GO:0016747">
    <property type="term" value="F:acyltransferase activity, transferring groups other than amino-acyl groups"/>
    <property type="evidence" value="ECO:0007669"/>
    <property type="project" value="InterPro"/>
</dbReference>
<name>A0A927W6N9_9CLOT</name>
<dbReference type="PROSITE" id="PS51186">
    <property type="entry name" value="GNAT"/>
    <property type="match status" value="1"/>
</dbReference>
<comment type="caution">
    <text evidence="2">The sequence shown here is derived from an EMBL/GenBank/DDBJ whole genome shotgun (WGS) entry which is preliminary data.</text>
</comment>
<evidence type="ECO:0000313" key="2">
    <source>
        <dbReference type="EMBL" id="MBE6059359.1"/>
    </source>
</evidence>
<dbReference type="EMBL" id="SVCM01000047">
    <property type="protein sequence ID" value="MBE6059359.1"/>
    <property type="molecule type" value="Genomic_DNA"/>
</dbReference>
<dbReference type="Pfam" id="PF00583">
    <property type="entry name" value="Acetyltransf_1"/>
    <property type="match status" value="1"/>
</dbReference>
<accession>A0A927W6N9</accession>
<reference evidence="2" key="1">
    <citation type="submission" date="2019-04" db="EMBL/GenBank/DDBJ databases">
        <title>Evolution of Biomass-Degrading Anaerobic Consortia Revealed by Metagenomics.</title>
        <authorList>
            <person name="Peng X."/>
        </authorList>
    </citation>
    <scope>NUCLEOTIDE SEQUENCE</scope>
    <source>
        <strain evidence="2">SIG254</strain>
    </source>
</reference>
<evidence type="ECO:0000313" key="3">
    <source>
        <dbReference type="Proteomes" id="UP000768462"/>
    </source>
</evidence>
<dbReference type="PANTHER" id="PTHR43415">
    <property type="entry name" value="SPERMIDINE N(1)-ACETYLTRANSFERASE"/>
    <property type="match status" value="1"/>
</dbReference>
<sequence>MNKITKYEFRKVTNNDVEDMLTWKYEGIYSFFDNDFSEGKINYVKSFPMDDNVYAIYNDNNELIGNCAFYLKDKVSFSIQMRPSLTSKGMGKEFLQAILEFAKERYDLKNIELSVLKFNERAIRLYKSLDFKVINEFIGKTVKGEMEFITMSKEL</sequence>
<gene>
    <name evidence="2" type="ORF">E7215_04195</name>
</gene>
<dbReference type="InterPro" id="IPR000182">
    <property type="entry name" value="GNAT_dom"/>
</dbReference>
<evidence type="ECO:0000259" key="1">
    <source>
        <dbReference type="PROSITE" id="PS51186"/>
    </source>
</evidence>
<dbReference type="Proteomes" id="UP000768462">
    <property type="component" value="Unassembled WGS sequence"/>
</dbReference>
<dbReference type="InterPro" id="IPR016181">
    <property type="entry name" value="Acyl_CoA_acyltransferase"/>
</dbReference>
<organism evidence="2 3">
    <name type="scientific">Clostridium sulfidigenes</name>
    <dbReference type="NCBI Taxonomy" id="318464"/>
    <lineage>
        <taxon>Bacteria</taxon>
        <taxon>Bacillati</taxon>
        <taxon>Bacillota</taxon>
        <taxon>Clostridia</taxon>
        <taxon>Eubacteriales</taxon>
        <taxon>Clostridiaceae</taxon>
        <taxon>Clostridium</taxon>
    </lineage>
</organism>
<feature type="domain" description="N-acetyltransferase" evidence="1">
    <location>
        <begin position="15"/>
        <end position="155"/>
    </location>
</feature>